<comment type="caution">
    <text evidence="3">The sequence shown here is derived from an EMBL/GenBank/DDBJ whole genome shotgun (WGS) entry which is preliminary data.</text>
</comment>
<keyword evidence="2" id="KW-1133">Transmembrane helix</keyword>
<keyword evidence="4" id="KW-1185">Reference proteome</keyword>
<keyword evidence="2" id="KW-0472">Membrane</keyword>
<dbReference type="EMBL" id="SSSM01000001">
    <property type="protein sequence ID" value="THG32921.1"/>
    <property type="molecule type" value="Genomic_DNA"/>
</dbReference>
<evidence type="ECO:0000256" key="1">
    <source>
        <dbReference type="SAM" id="MobiDB-lite"/>
    </source>
</evidence>
<feature type="transmembrane region" description="Helical" evidence="2">
    <location>
        <begin position="30"/>
        <end position="50"/>
    </location>
</feature>
<dbReference type="AlphaFoldDB" id="A0A4S4FRJ4"/>
<keyword evidence="2" id="KW-0812">Transmembrane</keyword>
<gene>
    <name evidence="3" type="ORF">E6C64_00670</name>
</gene>
<name>A0A4S4FRJ4_9MICO</name>
<evidence type="ECO:0000256" key="2">
    <source>
        <dbReference type="SAM" id="Phobius"/>
    </source>
</evidence>
<protein>
    <submittedName>
        <fullName evidence="3">Uncharacterized protein</fullName>
    </submittedName>
</protein>
<feature type="region of interest" description="Disordered" evidence="1">
    <location>
        <begin position="53"/>
        <end position="72"/>
    </location>
</feature>
<evidence type="ECO:0000313" key="3">
    <source>
        <dbReference type="EMBL" id="THG32921.1"/>
    </source>
</evidence>
<dbReference type="Proteomes" id="UP000309133">
    <property type="component" value="Unassembled WGS sequence"/>
</dbReference>
<reference evidence="3 4" key="1">
    <citation type="submission" date="2019-04" db="EMBL/GenBank/DDBJ databases">
        <authorList>
            <person name="Jiang L."/>
        </authorList>
    </citation>
    <scope>NUCLEOTIDE SEQUENCE [LARGE SCALE GENOMIC DNA]</scope>
    <source>
        <strain evidence="3 4">YIM 131853</strain>
    </source>
</reference>
<dbReference type="RefSeq" id="WP_136425702.1">
    <property type="nucleotide sequence ID" value="NZ_SSSM01000001.1"/>
</dbReference>
<sequence>MLALISEAPRSCHVATTVCEDTFGFDAGPLLIVLFALAVIGFVVTIVLGARRRSQQLRDHDESSGPNGPTDD</sequence>
<proteinExistence type="predicted"/>
<evidence type="ECO:0000313" key="4">
    <source>
        <dbReference type="Proteomes" id="UP000309133"/>
    </source>
</evidence>
<accession>A0A4S4FRJ4</accession>
<organism evidence="3 4">
    <name type="scientific">Naasia lichenicola</name>
    <dbReference type="NCBI Taxonomy" id="2565933"/>
    <lineage>
        <taxon>Bacteria</taxon>
        <taxon>Bacillati</taxon>
        <taxon>Actinomycetota</taxon>
        <taxon>Actinomycetes</taxon>
        <taxon>Micrococcales</taxon>
        <taxon>Microbacteriaceae</taxon>
        <taxon>Naasia</taxon>
    </lineage>
</organism>